<dbReference type="InterPro" id="IPR036390">
    <property type="entry name" value="WH_DNA-bd_sf"/>
</dbReference>
<evidence type="ECO:0000259" key="4">
    <source>
        <dbReference type="PROSITE" id="PS50949"/>
    </source>
</evidence>
<evidence type="ECO:0000256" key="1">
    <source>
        <dbReference type="ARBA" id="ARBA00023015"/>
    </source>
</evidence>
<dbReference type="EMBL" id="PPCN01000008">
    <property type="protein sequence ID" value="POF29625.1"/>
    <property type="molecule type" value="Genomic_DNA"/>
</dbReference>
<dbReference type="Gene3D" id="1.20.120.530">
    <property type="entry name" value="GntR ligand-binding domain-like"/>
    <property type="match status" value="1"/>
</dbReference>
<proteinExistence type="predicted"/>
<dbReference type="SMART" id="SM00895">
    <property type="entry name" value="FCD"/>
    <property type="match status" value="1"/>
</dbReference>
<dbReference type="PANTHER" id="PTHR43537:SF49">
    <property type="entry name" value="TRANSCRIPTIONAL REGULATORY PROTEIN"/>
    <property type="match status" value="1"/>
</dbReference>
<evidence type="ECO:0000313" key="6">
    <source>
        <dbReference type="Proteomes" id="UP000236959"/>
    </source>
</evidence>
<dbReference type="GO" id="GO:0003677">
    <property type="term" value="F:DNA binding"/>
    <property type="evidence" value="ECO:0007669"/>
    <property type="project" value="UniProtKB-KW"/>
</dbReference>
<accession>A0A2S3UPI0</accession>
<dbReference type="InterPro" id="IPR011711">
    <property type="entry name" value="GntR_C"/>
</dbReference>
<dbReference type="Proteomes" id="UP000236959">
    <property type="component" value="Unassembled WGS sequence"/>
</dbReference>
<sequence>MAILRAKKAYAKCNIMERRRADCIADDLEGLIFDGTFADGERLDEVQLANRFSVSRTPVREALQRLTQSGLVEQIPRRGVFVRQPGPVELLEMFEVMAELEAVCARLAASRISDEGFKNLLDANKRCKSVVEAQDTDTYYRENERFHAILYRQSGNAFLEQECLRLQRRLQPFRRVQLRVRGRMSQSMAEHEAIVAAIGDADGERAAEAIRQHVSVQGEKFHHLIARLKPAAE</sequence>
<dbReference type="AlphaFoldDB" id="A0A2S3UPI0"/>
<dbReference type="GO" id="GO:0003700">
    <property type="term" value="F:DNA-binding transcription factor activity"/>
    <property type="evidence" value="ECO:0007669"/>
    <property type="project" value="InterPro"/>
</dbReference>
<evidence type="ECO:0000313" key="5">
    <source>
        <dbReference type="EMBL" id="POF29625.1"/>
    </source>
</evidence>
<name>A0A2S3UPI0_9HYPH</name>
<gene>
    <name evidence="5" type="ORF">CLV41_10848</name>
</gene>
<evidence type="ECO:0000256" key="2">
    <source>
        <dbReference type="ARBA" id="ARBA00023125"/>
    </source>
</evidence>
<dbReference type="PANTHER" id="PTHR43537">
    <property type="entry name" value="TRANSCRIPTIONAL REGULATOR, GNTR FAMILY"/>
    <property type="match status" value="1"/>
</dbReference>
<keyword evidence="3" id="KW-0804">Transcription</keyword>
<dbReference type="SUPFAM" id="SSF46785">
    <property type="entry name" value="Winged helix' DNA-binding domain"/>
    <property type="match status" value="1"/>
</dbReference>
<reference evidence="5 6" key="1">
    <citation type="submission" date="2018-01" db="EMBL/GenBank/DDBJ databases">
        <title>Genomic Encyclopedia of Archaeal and Bacterial Type Strains, Phase II (KMG-II): from individual species to whole genera.</title>
        <authorList>
            <person name="Goeker M."/>
        </authorList>
    </citation>
    <scope>NUCLEOTIDE SEQUENCE [LARGE SCALE GENOMIC DNA]</scope>
    <source>
        <strain evidence="5 6">DSM 17023</strain>
    </source>
</reference>
<dbReference type="InterPro" id="IPR000524">
    <property type="entry name" value="Tscrpt_reg_HTH_GntR"/>
</dbReference>
<dbReference type="Pfam" id="PF00392">
    <property type="entry name" value="GntR"/>
    <property type="match status" value="1"/>
</dbReference>
<dbReference type="InterPro" id="IPR036388">
    <property type="entry name" value="WH-like_DNA-bd_sf"/>
</dbReference>
<protein>
    <submittedName>
        <fullName evidence="5">DNA-binding GntR family transcriptional regulator</fullName>
    </submittedName>
</protein>
<dbReference type="InterPro" id="IPR008920">
    <property type="entry name" value="TF_FadR/GntR_C"/>
</dbReference>
<keyword evidence="2 5" id="KW-0238">DNA-binding</keyword>
<keyword evidence="6" id="KW-1185">Reference proteome</keyword>
<dbReference type="PRINTS" id="PR00035">
    <property type="entry name" value="HTHGNTR"/>
</dbReference>
<dbReference type="CDD" id="cd07377">
    <property type="entry name" value="WHTH_GntR"/>
    <property type="match status" value="1"/>
</dbReference>
<dbReference type="SMART" id="SM00345">
    <property type="entry name" value="HTH_GNTR"/>
    <property type="match status" value="1"/>
</dbReference>
<feature type="domain" description="HTH gntR-type" evidence="4">
    <location>
        <begin position="18"/>
        <end position="85"/>
    </location>
</feature>
<dbReference type="Pfam" id="PF07729">
    <property type="entry name" value="FCD"/>
    <property type="match status" value="1"/>
</dbReference>
<dbReference type="SUPFAM" id="SSF48008">
    <property type="entry name" value="GntR ligand-binding domain-like"/>
    <property type="match status" value="1"/>
</dbReference>
<evidence type="ECO:0000256" key="3">
    <source>
        <dbReference type="ARBA" id="ARBA00023163"/>
    </source>
</evidence>
<organism evidence="5 6">
    <name type="scientific">Roseibium marinum</name>
    <dbReference type="NCBI Taxonomy" id="281252"/>
    <lineage>
        <taxon>Bacteria</taxon>
        <taxon>Pseudomonadati</taxon>
        <taxon>Pseudomonadota</taxon>
        <taxon>Alphaproteobacteria</taxon>
        <taxon>Hyphomicrobiales</taxon>
        <taxon>Stappiaceae</taxon>
        <taxon>Roseibium</taxon>
    </lineage>
</organism>
<comment type="caution">
    <text evidence="5">The sequence shown here is derived from an EMBL/GenBank/DDBJ whole genome shotgun (WGS) entry which is preliminary data.</text>
</comment>
<keyword evidence="1" id="KW-0805">Transcription regulation</keyword>
<dbReference type="PROSITE" id="PS50949">
    <property type="entry name" value="HTH_GNTR"/>
    <property type="match status" value="1"/>
</dbReference>
<dbReference type="Gene3D" id="1.10.10.10">
    <property type="entry name" value="Winged helix-like DNA-binding domain superfamily/Winged helix DNA-binding domain"/>
    <property type="match status" value="1"/>
</dbReference>